<proteinExistence type="predicted"/>
<keyword evidence="3" id="KW-1185">Reference proteome</keyword>
<dbReference type="Pfam" id="PF00615">
    <property type="entry name" value="RGS"/>
    <property type="match status" value="2"/>
</dbReference>
<dbReference type="EMBL" id="JACMRX010000005">
    <property type="protein sequence ID" value="KAF7989155.1"/>
    <property type="molecule type" value="Genomic_DNA"/>
</dbReference>
<reference evidence="2 3" key="1">
    <citation type="submission" date="2020-08" db="EMBL/GenBank/DDBJ databases">
        <title>Aphidius gifuensis genome sequencing and assembly.</title>
        <authorList>
            <person name="Du Z."/>
        </authorList>
    </citation>
    <scope>NUCLEOTIDE SEQUENCE [LARGE SCALE GENOMIC DNA]</scope>
    <source>
        <strain evidence="2">YNYX2018</strain>
        <tissue evidence="2">Adults</tissue>
    </source>
</reference>
<dbReference type="CDD" id="cd08721">
    <property type="entry name" value="RGS_AKAP2_2"/>
    <property type="match status" value="1"/>
</dbReference>
<dbReference type="GO" id="GO:0005886">
    <property type="term" value="C:plasma membrane"/>
    <property type="evidence" value="ECO:0007669"/>
    <property type="project" value="TreeGrafter"/>
</dbReference>
<dbReference type="InterPro" id="IPR016137">
    <property type="entry name" value="RGS"/>
</dbReference>
<protein>
    <recommendedName>
        <fullName evidence="1">RGS domain-containing protein</fullName>
    </recommendedName>
</protein>
<dbReference type="GO" id="GO:0005739">
    <property type="term" value="C:mitochondrion"/>
    <property type="evidence" value="ECO:0007669"/>
    <property type="project" value="TreeGrafter"/>
</dbReference>
<evidence type="ECO:0000313" key="3">
    <source>
        <dbReference type="Proteomes" id="UP000639338"/>
    </source>
</evidence>
<dbReference type="InterPro" id="IPR036305">
    <property type="entry name" value="RGS_sf"/>
</dbReference>
<dbReference type="PROSITE" id="PS50132">
    <property type="entry name" value="RGS"/>
    <property type="match status" value="2"/>
</dbReference>
<dbReference type="PANTHER" id="PTHR13155:SF1">
    <property type="entry name" value="A-KINASE ANCHOR PROTEIN 10, MITOCHONDRIAL"/>
    <property type="match status" value="1"/>
</dbReference>
<dbReference type="PANTHER" id="PTHR13155">
    <property type="entry name" value="A-KINASE ANCHOR PROTEINS"/>
    <property type="match status" value="1"/>
</dbReference>
<dbReference type="InterPro" id="IPR052246">
    <property type="entry name" value="Cell_Polariz_PKAAnc"/>
</dbReference>
<gene>
    <name evidence="2" type="ORF">HCN44_007465</name>
</gene>
<dbReference type="GO" id="GO:0051018">
    <property type="term" value="F:protein kinase A binding"/>
    <property type="evidence" value="ECO:0007669"/>
    <property type="project" value="InterPro"/>
</dbReference>
<comment type="caution">
    <text evidence="2">The sequence shown here is derived from an EMBL/GenBank/DDBJ whole genome shotgun (WGS) entry which is preliminary data.</text>
</comment>
<sequence>MLKFFKKSGQKKEIITSNNSTINRSLNNNDNKIVKQLLPNDLIDENNDIDLSKIISTKSRLSKTLNEILADKFALGYFIQYMDHFGKISLIKYWMDVECIREETSSINNNIVIMNENNDLSSIYQDAIKIYNKYIKNDLLKIDNFDKFDINFINTNDGYLKLINYLLILQTKVYQIIQDEYINDFLKSEFHCKYQIDVLTSDEVKLADILFNETAFFYFIEFMEIENKRELLDFWMCALNYKQNLLEKKIYDSHIAQNDALIIYDKYFSLQATTPLGFSDKIRFQIEQNICQEDGVGPQPDCFELPMIIVYNYLSKFLSSQIYYKYLSELISTIQSSNGTQPRIRRAVSTLSHMGNSNDNKRHSCHSIDSSINDTMNIDTRQLYDPDALWKRTKSSLSVGYVDDMGRFVTEIEPDPQRKYESRISRAVKRLINMEQDKTKEELAWKIAEMIVKEITSLTLGHLNKSGSN</sequence>
<dbReference type="OrthoDB" id="5584247at2759"/>
<name>A0A834XPM0_APHGI</name>
<accession>A0A834XPM0</accession>
<dbReference type="Proteomes" id="UP000639338">
    <property type="component" value="Unassembled WGS sequence"/>
</dbReference>
<organism evidence="2 3">
    <name type="scientific">Aphidius gifuensis</name>
    <name type="common">Parasitoid wasp</name>
    <dbReference type="NCBI Taxonomy" id="684658"/>
    <lineage>
        <taxon>Eukaryota</taxon>
        <taxon>Metazoa</taxon>
        <taxon>Ecdysozoa</taxon>
        <taxon>Arthropoda</taxon>
        <taxon>Hexapoda</taxon>
        <taxon>Insecta</taxon>
        <taxon>Pterygota</taxon>
        <taxon>Neoptera</taxon>
        <taxon>Endopterygota</taxon>
        <taxon>Hymenoptera</taxon>
        <taxon>Apocrita</taxon>
        <taxon>Ichneumonoidea</taxon>
        <taxon>Braconidae</taxon>
        <taxon>Aphidiinae</taxon>
        <taxon>Aphidius</taxon>
    </lineage>
</organism>
<dbReference type="SMART" id="SM00315">
    <property type="entry name" value="RGS"/>
    <property type="match status" value="2"/>
</dbReference>
<evidence type="ECO:0000259" key="1">
    <source>
        <dbReference type="PROSITE" id="PS50132"/>
    </source>
</evidence>
<dbReference type="AlphaFoldDB" id="A0A834XPM0"/>
<feature type="domain" description="RGS" evidence="1">
    <location>
        <begin position="205"/>
        <end position="315"/>
    </location>
</feature>
<dbReference type="GO" id="GO:0008104">
    <property type="term" value="P:intracellular protein localization"/>
    <property type="evidence" value="ECO:0007669"/>
    <property type="project" value="TreeGrafter"/>
</dbReference>
<dbReference type="SUPFAM" id="SSF48097">
    <property type="entry name" value="Regulator of G-protein signaling, RGS"/>
    <property type="match status" value="2"/>
</dbReference>
<dbReference type="Gene3D" id="1.10.167.10">
    <property type="entry name" value="Regulator of G-protein Signalling 4, domain 2"/>
    <property type="match status" value="2"/>
</dbReference>
<dbReference type="FunFam" id="1.10.167.10:FF:000005">
    <property type="entry name" value="Putative A-kinase anchor protein 10 mitochondrial"/>
    <property type="match status" value="1"/>
</dbReference>
<feature type="domain" description="RGS" evidence="1">
    <location>
        <begin position="64"/>
        <end position="195"/>
    </location>
</feature>
<dbReference type="CDD" id="cd12804">
    <property type="entry name" value="AKAP10_AKB"/>
    <property type="match status" value="1"/>
</dbReference>
<dbReference type="InterPro" id="IPR037719">
    <property type="entry name" value="AKAP10_AKB_dom"/>
</dbReference>
<evidence type="ECO:0000313" key="2">
    <source>
        <dbReference type="EMBL" id="KAF7989155.1"/>
    </source>
</evidence>
<dbReference type="InterPro" id="IPR044926">
    <property type="entry name" value="RGS_subdomain_2"/>
</dbReference>